<comment type="similarity">
    <text evidence="2">Belongs to the SusD family.</text>
</comment>
<sequence>MKTIKSILAFIIISSSFMACEDYNTDLEVDNIEDPNSLQLGTESTAQKLFQNWYFNANRYVSPSLAMATMSDMHSCSWGNAAMRDMSSEPRIAWNNDPAYSNQTFTNTFFNSMHVVLADANAIIASIDNGAIFSDNNKIKAIARMAQGLSVGYLALNFNQVWLSDESGPLNDGGPVPYGEAIDFALSMLDDAINISNNNTFTVEGTYFNGVDKSSTEFSQLVNAFAARILVNSVRNSTQRDALNWTSVINYVDNSVSSDFEIAGNGWNDNWVNEWPLYGYFPGWGRVDMRVVNLMDPNTIDYWTDTNPVAPQSTSTDNRLTTDFQYLNSQDFIPSRGIYHYSSYRHSRYDWYINANYFGNYPEILKAEMDLYKAEALLRTGDLAGAAAIINAGTRTTRGGLPNVATDAQEIADAIHYERSIELMSTGSGLSFYEMRRENMLQAGTLLHFPVPGKQLQAAGIENYTFGGTSGTPGEDYSISGWND</sequence>
<keyword evidence="3 6" id="KW-0732">Signal</keyword>
<feature type="signal peptide" evidence="6">
    <location>
        <begin position="1"/>
        <end position="19"/>
    </location>
</feature>
<proteinExistence type="inferred from homology"/>
<evidence type="ECO:0000256" key="1">
    <source>
        <dbReference type="ARBA" id="ARBA00004442"/>
    </source>
</evidence>
<dbReference type="Gene3D" id="1.25.40.390">
    <property type="match status" value="1"/>
</dbReference>
<dbReference type="InterPro" id="IPR012944">
    <property type="entry name" value="SusD_RagB_dom"/>
</dbReference>
<reference evidence="8" key="1">
    <citation type="submission" date="2024-05" db="EMBL/GenBank/DDBJ databases">
        <title>Pontimicrobium maritimus sp. nov., isolated form sea water.</title>
        <authorList>
            <person name="Muhammad N."/>
            <person name="Vuong T.Q."/>
            <person name="Han H.L."/>
            <person name="Kim S.-G."/>
        </authorList>
    </citation>
    <scope>NUCLEOTIDE SEQUENCE</scope>
    <source>
        <strain evidence="8">SW4</strain>
    </source>
</reference>
<dbReference type="InterPro" id="IPR011990">
    <property type="entry name" value="TPR-like_helical_dom_sf"/>
</dbReference>
<evidence type="ECO:0000256" key="4">
    <source>
        <dbReference type="ARBA" id="ARBA00023136"/>
    </source>
</evidence>
<keyword evidence="4" id="KW-0472">Membrane</keyword>
<dbReference type="Pfam" id="PF07980">
    <property type="entry name" value="SusD_RagB"/>
    <property type="match status" value="1"/>
</dbReference>
<evidence type="ECO:0000256" key="5">
    <source>
        <dbReference type="ARBA" id="ARBA00023237"/>
    </source>
</evidence>
<dbReference type="RefSeq" id="WP_347922911.1">
    <property type="nucleotide sequence ID" value="NZ_CP157199.1"/>
</dbReference>
<comment type="subcellular location">
    <subcellularLocation>
        <location evidence="1">Cell outer membrane</location>
    </subcellularLocation>
</comment>
<keyword evidence="5" id="KW-0998">Cell outer membrane</keyword>
<evidence type="ECO:0000256" key="2">
    <source>
        <dbReference type="ARBA" id="ARBA00006275"/>
    </source>
</evidence>
<evidence type="ECO:0000259" key="7">
    <source>
        <dbReference type="Pfam" id="PF07980"/>
    </source>
</evidence>
<feature type="domain" description="RagB/SusD" evidence="7">
    <location>
        <begin position="309"/>
        <end position="443"/>
    </location>
</feature>
<dbReference type="GO" id="GO:0009279">
    <property type="term" value="C:cell outer membrane"/>
    <property type="evidence" value="ECO:0007669"/>
    <property type="project" value="UniProtKB-SubCell"/>
</dbReference>
<evidence type="ECO:0000313" key="8">
    <source>
        <dbReference type="EMBL" id="XBG60681.1"/>
    </source>
</evidence>
<protein>
    <submittedName>
        <fullName evidence="8">RagB/SusD family nutrient uptake outer membrane protein</fullName>
    </submittedName>
</protein>
<dbReference type="EMBL" id="CP157199">
    <property type="protein sequence ID" value="XBG60681.1"/>
    <property type="molecule type" value="Genomic_DNA"/>
</dbReference>
<evidence type="ECO:0000256" key="6">
    <source>
        <dbReference type="SAM" id="SignalP"/>
    </source>
</evidence>
<evidence type="ECO:0000256" key="3">
    <source>
        <dbReference type="ARBA" id="ARBA00022729"/>
    </source>
</evidence>
<feature type="chain" id="PRO_5043391829" evidence="6">
    <location>
        <begin position="20"/>
        <end position="484"/>
    </location>
</feature>
<dbReference type="PROSITE" id="PS51257">
    <property type="entry name" value="PROKAR_LIPOPROTEIN"/>
    <property type="match status" value="1"/>
</dbReference>
<dbReference type="AlphaFoldDB" id="A0AAU7BRC9"/>
<name>A0AAU7BRC9_9FLAO</name>
<gene>
    <name evidence="8" type="ORF">ABGB03_12515</name>
</gene>
<dbReference type="SUPFAM" id="SSF48452">
    <property type="entry name" value="TPR-like"/>
    <property type="match status" value="1"/>
</dbReference>
<organism evidence="8">
    <name type="scientific">Pontimicrobium sp. SW4</name>
    <dbReference type="NCBI Taxonomy" id="3153519"/>
    <lineage>
        <taxon>Bacteria</taxon>
        <taxon>Pseudomonadati</taxon>
        <taxon>Bacteroidota</taxon>
        <taxon>Flavobacteriia</taxon>
        <taxon>Flavobacteriales</taxon>
        <taxon>Flavobacteriaceae</taxon>
        <taxon>Pontimicrobium</taxon>
    </lineage>
</organism>
<accession>A0AAU7BRC9</accession>